<dbReference type="SUPFAM" id="SSF57903">
    <property type="entry name" value="FYVE/PHD zinc finger"/>
    <property type="match status" value="1"/>
</dbReference>
<keyword evidence="15" id="KW-1185">Reference proteome</keyword>
<evidence type="ECO:0000256" key="9">
    <source>
        <dbReference type="SAM" id="MobiDB-lite"/>
    </source>
</evidence>
<dbReference type="PROSITE" id="PS01359">
    <property type="entry name" value="ZF_PHD_1"/>
    <property type="match status" value="1"/>
</dbReference>
<feature type="compositionally biased region" description="Basic residues" evidence="9">
    <location>
        <begin position="757"/>
        <end position="773"/>
    </location>
</feature>
<comment type="caution">
    <text evidence="14">The sequence shown here is derived from an EMBL/GenBank/DDBJ whole genome shotgun (WGS) entry which is preliminary data.</text>
</comment>
<dbReference type="PANTHER" id="PTHR13793">
    <property type="entry name" value="PHD FINGER PROTEINS"/>
    <property type="match status" value="1"/>
</dbReference>
<evidence type="ECO:0000256" key="2">
    <source>
        <dbReference type="ARBA" id="ARBA00022737"/>
    </source>
</evidence>
<dbReference type="Pfam" id="PF00439">
    <property type="entry name" value="Bromodomain"/>
    <property type="match status" value="1"/>
</dbReference>
<feature type="compositionally biased region" description="Basic and acidic residues" evidence="9">
    <location>
        <begin position="522"/>
        <end position="537"/>
    </location>
</feature>
<dbReference type="PROSITE" id="PS51805">
    <property type="entry name" value="EPHD"/>
    <property type="match status" value="1"/>
</dbReference>
<dbReference type="InterPro" id="IPR019787">
    <property type="entry name" value="Znf_PHD-finger"/>
</dbReference>
<dbReference type="InterPro" id="IPR001965">
    <property type="entry name" value="Znf_PHD"/>
</dbReference>
<feature type="compositionally biased region" description="Acidic residues" evidence="9">
    <location>
        <begin position="805"/>
        <end position="818"/>
    </location>
</feature>
<dbReference type="InterPro" id="IPR001487">
    <property type="entry name" value="Bromodomain"/>
</dbReference>
<dbReference type="InterPro" id="IPR011011">
    <property type="entry name" value="Znf_FYVE_PHD"/>
</dbReference>
<feature type="domain" description="PWWP" evidence="12">
    <location>
        <begin position="850"/>
        <end position="918"/>
    </location>
</feature>
<evidence type="ECO:0000256" key="1">
    <source>
        <dbReference type="ARBA" id="ARBA00022723"/>
    </source>
</evidence>
<dbReference type="Proteomes" id="UP000279259">
    <property type="component" value="Unassembled WGS sequence"/>
</dbReference>
<dbReference type="GO" id="GO:0006357">
    <property type="term" value="P:regulation of transcription by RNA polymerase II"/>
    <property type="evidence" value="ECO:0007669"/>
    <property type="project" value="TreeGrafter"/>
</dbReference>
<evidence type="ECO:0000256" key="3">
    <source>
        <dbReference type="ARBA" id="ARBA00022771"/>
    </source>
</evidence>
<dbReference type="SUPFAM" id="SSF47370">
    <property type="entry name" value="Bromodomain"/>
    <property type="match status" value="1"/>
</dbReference>
<evidence type="ECO:0000259" key="12">
    <source>
        <dbReference type="PROSITE" id="PS50812"/>
    </source>
</evidence>
<name>A0A427YVU1_9TREE</name>
<dbReference type="SMART" id="SM00297">
    <property type="entry name" value="BROMO"/>
    <property type="match status" value="1"/>
</dbReference>
<dbReference type="Pfam" id="PF13831">
    <property type="entry name" value="PHD_2"/>
    <property type="match status" value="1"/>
</dbReference>
<dbReference type="PANTHER" id="PTHR13793:SF107">
    <property type="entry name" value="BROMODOMAIN-CONTAINING PROTEIN HOMOLOG"/>
    <property type="match status" value="1"/>
</dbReference>
<feature type="compositionally biased region" description="Low complexity" evidence="9">
    <location>
        <begin position="593"/>
        <end position="602"/>
    </location>
</feature>
<dbReference type="InterPro" id="IPR050701">
    <property type="entry name" value="Histone_Mod_Regulator"/>
</dbReference>
<feature type="region of interest" description="Disordered" evidence="9">
    <location>
        <begin position="562"/>
        <end position="602"/>
    </location>
</feature>
<proteinExistence type="predicted"/>
<evidence type="ECO:0000259" key="10">
    <source>
        <dbReference type="PROSITE" id="PS50014"/>
    </source>
</evidence>
<evidence type="ECO:0000313" key="14">
    <source>
        <dbReference type="EMBL" id="RSH95258.1"/>
    </source>
</evidence>
<dbReference type="Gene3D" id="2.30.30.140">
    <property type="match status" value="1"/>
</dbReference>
<dbReference type="Gene3D" id="3.30.40.10">
    <property type="entry name" value="Zinc/RING finger domain, C3HC4 (zinc finger)"/>
    <property type="match status" value="2"/>
</dbReference>
<dbReference type="AlphaFoldDB" id="A0A427YVU1"/>
<dbReference type="OrthoDB" id="20839at2759"/>
<evidence type="ECO:0000256" key="4">
    <source>
        <dbReference type="ARBA" id="ARBA00022833"/>
    </source>
</evidence>
<evidence type="ECO:0000256" key="7">
    <source>
        <dbReference type="PROSITE-ProRule" id="PRU00035"/>
    </source>
</evidence>
<evidence type="ECO:0000259" key="13">
    <source>
        <dbReference type="PROSITE" id="PS51805"/>
    </source>
</evidence>
<dbReference type="Pfam" id="PF13832">
    <property type="entry name" value="zf-HC5HC2H_2"/>
    <property type="match status" value="1"/>
</dbReference>
<keyword evidence="3 8" id="KW-0863">Zinc-finger</keyword>
<dbReference type="GO" id="GO:0008270">
    <property type="term" value="F:zinc ion binding"/>
    <property type="evidence" value="ECO:0007669"/>
    <property type="project" value="UniProtKB-KW"/>
</dbReference>
<sequence>MPVLEGKGDAKYQHQLPTVSFRVITDDKSLLAPAGVHSEQSRHFGYNDFSDFERPEHYIRYIEPIESELAVQVEYDMDEQDQEWLDTVNAERKKDQSGPISYEVFEIIMDKLEKEWFSLIKRIPQPASHLPVEDSKCSICDDGEGENSNAIVFCDGCNLAVHQDCYGVPYIPEGQWLCRKCTVSPENPVSCLFCPNEGGAFKQTTTGHWAHLLCAIWIPELGVGNAIYMEPVEGVEQIPKNRWKLKANSSPTARNIYRAAVSILEFEAGSAKGRASAQAIALGASSSSRQETEAEKAKKLQFLSMLRSDLEKVRMLAERVRKREKEKLRQAQIIKDIVDGFIFPHYAMLRLTLEKISAMDRQELFLHPVSRAEVPDYFDIIKEPMSWLQMDEKTEKTAYRQVADFKVHNAMTYNAADSLFHRTAKRIKTNAQPLLDELDAVSAVSQLVPEDTAQSEQIPHDIVGDLEPSLVLLSALSHRDPSDETRDMLGSLFAFELEKPKEPTPPPPSPKKRKDRSHADRKRMWEERQAKAKERAGTVRSTRASDAVTKAFVAEAGVQSDLEPPRVSIEPRSRRSARADTESSDVRRQNRPQVGVAGVQAVAVMTDRERREAERALELNTDGVEGQDLFRRFNVGWVLPEGSKRKRAERSEPAKSASRKKTSTSTSAARSEPAASEAGPSEPSGRSAPPAYLRSSPLSAPPSSGTLTPPSSERQSPAPKLPEMNDKAKGKGKGKGKAPREESELEDTIEATAPETRKRKAPRMSVRASKRRKDSTSEPEFGEDVTPGPDQGEGGDSGEGASGDVEMEDQEDEQDAQEGNDAGEGASEDADVRTEVKEEDDWDGNDPYPPGTLVWAKLPSYPFFPAQIVDPTQDPEDIGEDVLAQRPKTGKSWLVRFFDVQESFGWVGESRLDMLGEDNVLDGRYLAGKEKNRSGSFRSTNMKKACAKAYRDAMAARDVEENEQEQEQVD</sequence>
<dbReference type="PROSITE" id="PS50014">
    <property type="entry name" value="BROMODOMAIN_2"/>
    <property type="match status" value="1"/>
</dbReference>
<dbReference type="GO" id="GO:0006325">
    <property type="term" value="P:chromatin organization"/>
    <property type="evidence" value="ECO:0007669"/>
    <property type="project" value="UniProtKB-ARBA"/>
</dbReference>
<keyword evidence="1" id="KW-0479">Metal-binding</keyword>
<dbReference type="Pfam" id="PF00855">
    <property type="entry name" value="PWWP"/>
    <property type="match status" value="1"/>
</dbReference>
<protein>
    <submittedName>
        <fullName evidence="14">NuA3 HAT complex component nto1</fullName>
    </submittedName>
</protein>
<evidence type="ECO:0000313" key="15">
    <source>
        <dbReference type="Proteomes" id="UP000279259"/>
    </source>
</evidence>
<dbReference type="SUPFAM" id="SSF63748">
    <property type="entry name" value="Tudor/PWWP/MBT"/>
    <property type="match status" value="1"/>
</dbReference>
<feature type="region of interest" description="Disordered" evidence="9">
    <location>
        <begin position="630"/>
        <end position="851"/>
    </location>
</feature>
<dbReference type="FunFam" id="3.30.40.10:FF:000008">
    <property type="entry name" value="Bromodomain containing 1, isoform CRA_a"/>
    <property type="match status" value="1"/>
</dbReference>
<feature type="region of interest" description="Disordered" evidence="9">
    <location>
        <begin position="495"/>
        <end position="545"/>
    </location>
</feature>
<feature type="domain" description="Bromo" evidence="10">
    <location>
        <begin position="357"/>
        <end position="405"/>
    </location>
</feature>
<evidence type="ECO:0000259" key="11">
    <source>
        <dbReference type="PROSITE" id="PS50016"/>
    </source>
</evidence>
<dbReference type="Gene3D" id="1.20.920.10">
    <property type="entry name" value="Bromodomain-like"/>
    <property type="match status" value="1"/>
</dbReference>
<keyword evidence="4" id="KW-0862">Zinc</keyword>
<feature type="compositionally biased region" description="Basic residues" evidence="9">
    <location>
        <begin position="510"/>
        <end position="521"/>
    </location>
</feature>
<keyword evidence="5 7" id="KW-0103">Bromodomain</keyword>
<keyword evidence="2" id="KW-0677">Repeat</keyword>
<dbReference type="InterPro" id="IPR019786">
    <property type="entry name" value="Zinc_finger_PHD-type_CS"/>
</dbReference>
<feature type="compositionally biased region" description="Gly residues" evidence="9">
    <location>
        <begin position="791"/>
        <end position="801"/>
    </location>
</feature>
<dbReference type="InterPro" id="IPR036427">
    <property type="entry name" value="Bromodomain-like_sf"/>
</dbReference>
<evidence type="ECO:0000256" key="6">
    <source>
        <dbReference type="ARBA" id="ARBA00023242"/>
    </source>
</evidence>
<dbReference type="InterPro" id="IPR000313">
    <property type="entry name" value="PWWP_dom"/>
</dbReference>
<evidence type="ECO:0000256" key="5">
    <source>
        <dbReference type="ARBA" id="ARBA00023117"/>
    </source>
</evidence>
<dbReference type="InterPro" id="IPR034732">
    <property type="entry name" value="EPHD"/>
</dbReference>
<dbReference type="Pfam" id="PF10513">
    <property type="entry name" value="EPL1"/>
    <property type="match status" value="1"/>
</dbReference>
<feature type="domain" description="PHD-type" evidence="11">
    <location>
        <begin position="134"/>
        <end position="184"/>
    </location>
</feature>
<dbReference type="InterPro" id="IPR019542">
    <property type="entry name" value="Enhancer_polycomb-like_N"/>
</dbReference>
<dbReference type="SMART" id="SM00293">
    <property type="entry name" value="PWWP"/>
    <property type="match status" value="1"/>
</dbReference>
<feature type="compositionally biased region" description="Low complexity" evidence="9">
    <location>
        <begin position="663"/>
        <end position="712"/>
    </location>
</feature>
<dbReference type="EMBL" id="RSCD01000001">
    <property type="protein sequence ID" value="RSH95258.1"/>
    <property type="molecule type" value="Genomic_DNA"/>
</dbReference>
<evidence type="ECO:0000256" key="8">
    <source>
        <dbReference type="PROSITE-ProRule" id="PRU00146"/>
    </source>
</evidence>
<keyword evidence="6" id="KW-0539">Nucleus</keyword>
<dbReference type="CDD" id="cd05839">
    <property type="entry name" value="PWWP_BRPF"/>
    <property type="match status" value="1"/>
</dbReference>
<dbReference type="CDD" id="cd15492">
    <property type="entry name" value="PHD_BRPF_JADE_like"/>
    <property type="match status" value="1"/>
</dbReference>
<gene>
    <name evidence="14" type="primary">NTO1</name>
    <name evidence="14" type="ORF">EHS25_000344</name>
</gene>
<dbReference type="SMART" id="SM00249">
    <property type="entry name" value="PHD"/>
    <property type="match status" value="1"/>
</dbReference>
<organism evidence="14 15">
    <name type="scientific">Saitozyma podzolica</name>
    <dbReference type="NCBI Taxonomy" id="1890683"/>
    <lineage>
        <taxon>Eukaryota</taxon>
        <taxon>Fungi</taxon>
        <taxon>Dikarya</taxon>
        <taxon>Basidiomycota</taxon>
        <taxon>Agaricomycotina</taxon>
        <taxon>Tremellomycetes</taxon>
        <taxon>Tremellales</taxon>
        <taxon>Trimorphomycetaceae</taxon>
        <taxon>Saitozyma</taxon>
    </lineage>
</organism>
<feature type="domain" description="PHD-type" evidence="13">
    <location>
        <begin position="188"/>
        <end position="246"/>
    </location>
</feature>
<dbReference type="PROSITE" id="PS50812">
    <property type="entry name" value="PWWP"/>
    <property type="match status" value="1"/>
</dbReference>
<dbReference type="STRING" id="1890683.A0A427YVU1"/>
<dbReference type="PROSITE" id="PS50016">
    <property type="entry name" value="ZF_PHD_2"/>
    <property type="match status" value="1"/>
</dbReference>
<dbReference type="InterPro" id="IPR013083">
    <property type="entry name" value="Znf_RING/FYVE/PHD"/>
</dbReference>
<accession>A0A427YVU1</accession>
<reference evidence="14 15" key="1">
    <citation type="submission" date="2018-11" db="EMBL/GenBank/DDBJ databases">
        <title>Genome sequence of Saitozyma podzolica DSM 27192.</title>
        <authorList>
            <person name="Aliyu H."/>
            <person name="Gorte O."/>
            <person name="Ochsenreither K."/>
        </authorList>
    </citation>
    <scope>NUCLEOTIDE SEQUENCE [LARGE SCALE GENOMIC DNA]</scope>
    <source>
        <strain evidence="14 15">DSM 27192</strain>
    </source>
</reference>
<feature type="compositionally biased region" description="Basic and acidic residues" evidence="9">
    <location>
        <begin position="569"/>
        <end position="588"/>
    </location>
</feature>